<gene>
    <name evidence="2" type="ORF">ATJ97_3864</name>
</gene>
<dbReference type="EMBL" id="PDJI01000004">
    <property type="protein sequence ID" value="PFG41314.1"/>
    <property type="molecule type" value="Genomic_DNA"/>
</dbReference>
<dbReference type="Gene3D" id="3.30.70.120">
    <property type="match status" value="1"/>
</dbReference>
<comment type="caution">
    <text evidence="2">The sequence shown here is derived from an EMBL/GenBank/DDBJ whole genome shotgun (WGS) entry which is preliminary data.</text>
</comment>
<reference evidence="2 3" key="1">
    <citation type="submission" date="2017-10" db="EMBL/GenBank/DDBJ databases">
        <title>Sequencing the genomes of 1000 actinobacteria strains.</title>
        <authorList>
            <person name="Klenk H.-P."/>
        </authorList>
    </citation>
    <scope>NUCLEOTIDE SEQUENCE [LARGE SCALE GENOMIC DNA]</scope>
    <source>
        <strain evidence="2 3">DSM 21838</strain>
    </source>
</reference>
<protein>
    <submittedName>
        <fullName evidence="2">Uncharacterized protein</fullName>
    </submittedName>
</protein>
<dbReference type="InterPro" id="IPR015867">
    <property type="entry name" value="N-reg_PII/ATP_PRibTrfase_C"/>
</dbReference>
<comment type="similarity">
    <text evidence="1">Belongs to the UPF0166 family.</text>
</comment>
<accession>A0A2A9EQR4</accession>
<organism evidence="2 3">
    <name type="scientific">Georgenia soli</name>
    <dbReference type="NCBI Taxonomy" id="638953"/>
    <lineage>
        <taxon>Bacteria</taxon>
        <taxon>Bacillati</taxon>
        <taxon>Actinomycetota</taxon>
        <taxon>Actinomycetes</taxon>
        <taxon>Micrococcales</taxon>
        <taxon>Bogoriellaceae</taxon>
        <taxon>Georgenia</taxon>
    </lineage>
</organism>
<dbReference type="Pfam" id="PF02641">
    <property type="entry name" value="DUF190"/>
    <property type="match status" value="1"/>
</dbReference>
<evidence type="ECO:0000313" key="2">
    <source>
        <dbReference type="EMBL" id="PFG41314.1"/>
    </source>
</evidence>
<dbReference type="AlphaFoldDB" id="A0A2A9EQR4"/>
<keyword evidence="3" id="KW-1185">Reference proteome</keyword>
<dbReference type="OrthoDB" id="9795599at2"/>
<proteinExistence type="inferred from homology"/>
<dbReference type="PANTHER" id="PTHR35983">
    <property type="entry name" value="UPF0166 PROTEIN TM_0021"/>
    <property type="match status" value="1"/>
</dbReference>
<dbReference type="InterPro" id="IPR011322">
    <property type="entry name" value="N-reg_PII-like_a/b"/>
</dbReference>
<name>A0A2A9EQR4_9MICO</name>
<evidence type="ECO:0000256" key="1">
    <source>
        <dbReference type="ARBA" id="ARBA00010554"/>
    </source>
</evidence>
<dbReference type="Proteomes" id="UP000222106">
    <property type="component" value="Unassembled WGS sequence"/>
</dbReference>
<dbReference type="PANTHER" id="PTHR35983:SF1">
    <property type="entry name" value="UPF0166 PROTEIN TM_0021"/>
    <property type="match status" value="1"/>
</dbReference>
<dbReference type="InterPro" id="IPR003793">
    <property type="entry name" value="UPF0166"/>
</dbReference>
<dbReference type="SUPFAM" id="SSF54913">
    <property type="entry name" value="GlnB-like"/>
    <property type="match status" value="1"/>
</dbReference>
<sequence length="116" mass="12964">MREGSRALRLTVLVGESDQFRHRPVYAEIVRRARDAGLAGASVFRGLEGFGRFHKIHTSRILSLSEELPLSIVIIDEEEKIRAFLPLLDEVVSEGVAVVDEVEVVRHFGDVAQEPT</sequence>
<dbReference type="RefSeq" id="WP_098485092.1">
    <property type="nucleotide sequence ID" value="NZ_PDJI01000004.1"/>
</dbReference>
<evidence type="ECO:0000313" key="3">
    <source>
        <dbReference type="Proteomes" id="UP000222106"/>
    </source>
</evidence>